<feature type="compositionally biased region" description="Low complexity" evidence="1">
    <location>
        <begin position="259"/>
        <end position="272"/>
    </location>
</feature>
<feature type="compositionally biased region" description="Low complexity" evidence="1">
    <location>
        <begin position="9"/>
        <end position="26"/>
    </location>
</feature>
<feature type="region of interest" description="Disordered" evidence="1">
    <location>
        <begin position="1"/>
        <end position="49"/>
    </location>
</feature>
<protein>
    <recommendedName>
        <fullName evidence="4">LIM-domain binding protein-domain-containing protein</fullName>
    </recommendedName>
</protein>
<feature type="compositionally biased region" description="Low complexity" evidence="1">
    <location>
        <begin position="280"/>
        <end position="316"/>
    </location>
</feature>
<dbReference type="Proteomes" id="UP001303373">
    <property type="component" value="Chromosome 10"/>
</dbReference>
<feature type="region of interest" description="Disordered" evidence="1">
    <location>
        <begin position="220"/>
        <end position="316"/>
    </location>
</feature>
<evidence type="ECO:0000313" key="2">
    <source>
        <dbReference type="EMBL" id="WPH03328.1"/>
    </source>
</evidence>
<gene>
    <name evidence="2" type="ORF">R9X50_00620500</name>
</gene>
<dbReference type="Pfam" id="PF01803">
    <property type="entry name" value="LIM_bind"/>
    <property type="match status" value="1"/>
</dbReference>
<feature type="compositionally biased region" description="Low complexity" evidence="1">
    <location>
        <begin position="220"/>
        <end position="246"/>
    </location>
</feature>
<dbReference type="InterPro" id="IPR029005">
    <property type="entry name" value="LIM-bd/SEUSS"/>
</dbReference>
<keyword evidence="3" id="KW-1185">Reference proteome</keyword>
<feature type="compositionally biased region" description="Polar residues" evidence="1">
    <location>
        <begin position="674"/>
        <end position="699"/>
    </location>
</feature>
<evidence type="ECO:0000313" key="3">
    <source>
        <dbReference type="Proteomes" id="UP001303373"/>
    </source>
</evidence>
<proteinExistence type="predicted"/>
<sequence length="795" mass="87396">MMAAYQPQPGMHPGGMPAHGHPGMAPTPGGHMGQPMMQHQGVTGPGQPHVAQAGPMMGMQPGAGIPGAHHPGAAGGMGVPGQPGQGMGGQSMAGGAPNAHAMSHLNPQQATMMQQHQMQQMQGASAQFALQQHQAQMMRQRQIQLMQQAQQMGFPPAQVQGMNLQQLQQLIQSNGSNVPGPQQVQLPAHLMQQQQMLRMQQQQAQAQQQQQAQANQQLQQQMAMQQANSQQSHQSQQGSAAQQNQPGQPPQMRPGSRMANPNEQNQGAQPQQGQPPAPGQPQHQNSSQGQPPQGQPQQNMAQQQAEQLQQFRRTQFVQQHQQQQQQQQQQHQQQQQQQQEQQQRQHHQQQQEQQQRQQHQQQQQQQQQQQLQQQNNARQIQASQMQAAQGPQAQPSQTGGHFILRIMLLGDQLSSFNATNGKDMAEWNSFVDKHFSPDGRLLHRFANDADPNGKTKTYEVLRPTIARYFWTYFESGASSLRLHTENARETTLASGRCHLSCSTATLTVSYPSGARLEMHGSLNVLFAPSTNIIECLDLQQTKTEDIVSRSEIEKVLATFSPTLSTKSPKMTKNKLPKAQQKLQQQFDGLTIDHFPKAPKGSMGVTSRVQQFLEIGETMNVMSVLMAFANEKGLRPEQALDTLVAQYEAQGAQRNNPQMNMPPNGIAMGQRTPSMQHMQMPQGGNFSPSVSNLNLPNGMTGSPHLANNPGLQANMMQPNSHTPSPHQSNMAAPMMMPQHSQQGTNSSAASANTSPNTNNKRRRSTVKLEDDGPDGHNAGQRVKPSPRMNKKSKPGG</sequence>
<evidence type="ECO:0008006" key="4">
    <source>
        <dbReference type="Google" id="ProtNLM"/>
    </source>
</evidence>
<feature type="compositionally biased region" description="Low complexity" evidence="1">
    <location>
        <begin position="337"/>
        <end position="374"/>
    </location>
</feature>
<dbReference type="EMBL" id="CP138589">
    <property type="protein sequence ID" value="WPH03328.1"/>
    <property type="molecule type" value="Genomic_DNA"/>
</dbReference>
<name>A0AAQ3RDI9_9PEZI</name>
<dbReference type="PANTHER" id="PTHR10378">
    <property type="entry name" value="LIM DOMAIN-BINDING PROTEIN"/>
    <property type="match status" value="1"/>
</dbReference>
<evidence type="ECO:0000256" key="1">
    <source>
        <dbReference type="SAM" id="MobiDB-lite"/>
    </source>
</evidence>
<feature type="compositionally biased region" description="Low complexity" evidence="1">
    <location>
        <begin position="381"/>
        <end position="397"/>
    </location>
</feature>
<feature type="compositionally biased region" description="Polar residues" evidence="1">
    <location>
        <begin position="708"/>
        <end position="729"/>
    </location>
</feature>
<feature type="region of interest" description="Disordered" evidence="1">
    <location>
        <begin position="337"/>
        <end position="397"/>
    </location>
</feature>
<feature type="compositionally biased region" description="Low complexity" evidence="1">
    <location>
        <begin position="743"/>
        <end position="757"/>
    </location>
</feature>
<dbReference type="AlphaFoldDB" id="A0AAQ3RDI9"/>
<organism evidence="2 3">
    <name type="scientific">Acrodontium crateriforme</name>
    <dbReference type="NCBI Taxonomy" id="150365"/>
    <lineage>
        <taxon>Eukaryota</taxon>
        <taxon>Fungi</taxon>
        <taxon>Dikarya</taxon>
        <taxon>Ascomycota</taxon>
        <taxon>Pezizomycotina</taxon>
        <taxon>Dothideomycetes</taxon>
        <taxon>Dothideomycetidae</taxon>
        <taxon>Mycosphaerellales</taxon>
        <taxon>Teratosphaeriaceae</taxon>
        <taxon>Acrodontium</taxon>
    </lineage>
</organism>
<accession>A0AAQ3RDI9</accession>
<feature type="region of interest" description="Disordered" evidence="1">
    <location>
        <begin position="674"/>
        <end position="795"/>
    </location>
</feature>
<reference evidence="2 3" key="1">
    <citation type="submission" date="2023-11" db="EMBL/GenBank/DDBJ databases">
        <title>An acidophilic fungus is an integral part of prey digestion in a carnivorous sundew plant.</title>
        <authorList>
            <person name="Tsai I.J."/>
        </authorList>
    </citation>
    <scope>NUCLEOTIDE SEQUENCE [LARGE SCALE GENOMIC DNA]</scope>
    <source>
        <strain evidence="2">169a</strain>
    </source>
</reference>